<keyword evidence="8" id="KW-0862">Zinc</keyword>
<name>F2TY73_SALR5</name>
<proteinExistence type="predicted"/>
<dbReference type="InterPro" id="IPR051657">
    <property type="entry name" value="RNF168/RNF169_E3_ubiq-ligase"/>
</dbReference>
<feature type="compositionally biased region" description="Polar residues" evidence="9">
    <location>
        <begin position="224"/>
        <end position="236"/>
    </location>
</feature>
<dbReference type="GO" id="GO:0006302">
    <property type="term" value="P:double-strand break repair"/>
    <property type="evidence" value="ECO:0007669"/>
    <property type="project" value="TreeGrafter"/>
</dbReference>
<dbReference type="GO" id="GO:0061630">
    <property type="term" value="F:ubiquitin protein ligase activity"/>
    <property type="evidence" value="ECO:0007669"/>
    <property type="project" value="UniProtKB-EC"/>
</dbReference>
<evidence type="ECO:0000256" key="4">
    <source>
        <dbReference type="ARBA" id="ARBA00022679"/>
    </source>
</evidence>
<keyword evidence="4" id="KW-0808">Transferase</keyword>
<dbReference type="GO" id="GO:0035861">
    <property type="term" value="C:site of double-strand break"/>
    <property type="evidence" value="ECO:0007669"/>
    <property type="project" value="TreeGrafter"/>
</dbReference>
<dbReference type="RefSeq" id="XP_004998507.1">
    <property type="nucleotide sequence ID" value="XM_004998450.1"/>
</dbReference>
<organism evidence="12">
    <name type="scientific">Salpingoeca rosetta (strain ATCC 50818 / BSB-021)</name>
    <dbReference type="NCBI Taxonomy" id="946362"/>
    <lineage>
        <taxon>Eukaryota</taxon>
        <taxon>Choanoflagellata</taxon>
        <taxon>Craspedida</taxon>
        <taxon>Salpingoecidae</taxon>
        <taxon>Salpingoeca</taxon>
    </lineage>
</organism>
<sequence length="465" mass="51621">MAEEAAEATSSLGGGERKETGISKDGGGDDDDGGGGGGGGGNRTCSVREEHVCFLCMGLLIPPVVLPCTHRVCEECFRRIEELSNMECPMCRRRLHVWCRKLKGSVVDQTLWEEMQRLYPKQCQAHTKDLGDLEDQLTAQPRPRLASDGEVRAEYEAEVARLEAERRAEEEASMQAIRQLAQTDDEIRKQLEEEERVKRDLEYAQRLMEEEEAASSQPSSSQSLPVTMSSTTSSSCAPGEALSAKAIEAGVVARGHDRQGFTATAATHSSTSQRRRPKLTRSASSGAGRARKRAKHQQQQQQRRSKVERRRTIESFMSEQAARPRRRRDHATQVLDDDGEDVTGNGHGDSTSSHTRGPQHGHTAARRRHKEHRGVEAGHGDCSSSSSGRGAEARLPTHTQCPICFRPIHNDLIVPHAASCTGHWTRQHCDGDDHHHDDDDDDDNDDSDAVVEVHHDHERTRTRHQ</sequence>
<keyword evidence="6" id="KW-0833">Ubl conjugation pathway</keyword>
<evidence type="ECO:0000256" key="3">
    <source>
        <dbReference type="ARBA" id="ARBA00012483"/>
    </source>
</evidence>
<dbReference type="PANTHER" id="PTHR23328">
    <property type="entry name" value="RING-TYPE DOMAIN-CONTAINING PROTEIN"/>
    <property type="match status" value="1"/>
</dbReference>
<feature type="compositionally biased region" description="Basic residues" evidence="9">
    <location>
        <begin position="357"/>
        <end position="372"/>
    </location>
</feature>
<dbReference type="Pfam" id="PF13920">
    <property type="entry name" value="zf-C3HC4_3"/>
    <property type="match status" value="1"/>
</dbReference>
<keyword evidence="8" id="KW-0863">Zinc-finger</keyword>
<dbReference type="SUPFAM" id="SSF57850">
    <property type="entry name" value="RING/U-box"/>
    <property type="match status" value="1"/>
</dbReference>
<evidence type="ECO:0000313" key="12">
    <source>
        <dbReference type="Proteomes" id="UP000007799"/>
    </source>
</evidence>
<dbReference type="SMART" id="SM00184">
    <property type="entry name" value="RING"/>
    <property type="match status" value="1"/>
</dbReference>
<dbReference type="GO" id="GO:0031491">
    <property type="term" value="F:nucleosome binding"/>
    <property type="evidence" value="ECO:0007669"/>
    <property type="project" value="TreeGrafter"/>
</dbReference>
<comment type="subcellular location">
    <subcellularLocation>
        <location evidence="2">Nucleus</location>
    </subcellularLocation>
</comment>
<feature type="compositionally biased region" description="Acidic residues" evidence="9">
    <location>
        <begin position="438"/>
        <end position="449"/>
    </location>
</feature>
<feature type="compositionally biased region" description="Low complexity" evidence="9">
    <location>
        <begin position="214"/>
        <end position="223"/>
    </location>
</feature>
<evidence type="ECO:0000256" key="6">
    <source>
        <dbReference type="ARBA" id="ARBA00022786"/>
    </source>
</evidence>
<feature type="region of interest" description="Disordered" evidence="9">
    <location>
        <begin position="433"/>
        <end position="465"/>
    </location>
</feature>
<dbReference type="EC" id="2.3.2.27" evidence="3"/>
<evidence type="ECO:0000256" key="2">
    <source>
        <dbReference type="ARBA" id="ARBA00004123"/>
    </source>
</evidence>
<dbReference type="PROSITE" id="PS50089">
    <property type="entry name" value="ZF_RING_2"/>
    <property type="match status" value="1"/>
</dbReference>
<protein>
    <recommendedName>
        <fullName evidence="3">RING-type E3 ubiquitin transferase</fullName>
        <ecNumber evidence="3">2.3.2.27</ecNumber>
    </recommendedName>
</protein>
<feature type="domain" description="RING-type" evidence="10">
    <location>
        <begin position="53"/>
        <end position="92"/>
    </location>
</feature>
<keyword evidence="12" id="KW-1185">Reference proteome</keyword>
<dbReference type="EMBL" id="GL832956">
    <property type="protein sequence ID" value="EGD76332.1"/>
    <property type="molecule type" value="Genomic_DNA"/>
</dbReference>
<dbReference type="Proteomes" id="UP000007799">
    <property type="component" value="Unassembled WGS sequence"/>
</dbReference>
<comment type="catalytic activity">
    <reaction evidence="1">
        <text>S-ubiquitinyl-[E2 ubiquitin-conjugating enzyme]-L-cysteine + [acceptor protein]-L-lysine = [E2 ubiquitin-conjugating enzyme]-L-cysteine + N(6)-ubiquitinyl-[acceptor protein]-L-lysine.</text>
        <dbReference type="EC" id="2.3.2.27"/>
    </reaction>
</comment>
<dbReference type="InParanoid" id="F2TY73"/>
<evidence type="ECO:0000256" key="1">
    <source>
        <dbReference type="ARBA" id="ARBA00000900"/>
    </source>
</evidence>
<dbReference type="eggNOG" id="KOG4159">
    <property type="taxonomic scope" value="Eukaryota"/>
</dbReference>
<evidence type="ECO:0000313" key="11">
    <source>
        <dbReference type="EMBL" id="EGD76332.1"/>
    </source>
</evidence>
<accession>F2TY73</accession>
<dbReference type="GO" id="GO:0008270">
    <property type="term" value="F:zinc ion binding"/>
    <property type="evidence" value="ECO:0007669"/>
    <property type="project" value="UniProtKB-KW"/>
</dbReference>
<keyword evidence="5" id="KW-0227">DNA damage</keyword>
<keyword evidence="8" id="KW-0479">Metal-binding</keyword>
<evidence type="ECO:0000256" key="7">
    <source>
        <dbReference type="ARBA" id="ARBA00023242"/>
    </source>
</evidence>
<dbReference type="InterPro" id="IPR001841">
    <property type="entry name" value="Znf_RING"/>
</dbReference>
<dbReference type="AlphaFoldDB" id="F2TY73"/>
<feature type="region of interest" description="Disordered" evidence="9">
    <location>
        <begin position="208"/>
        <end position="237"/>
    </location>
</feature>
<evidence type="ECO:0000256" key="9">
    <source>
        <dbReference type="SAM" id="MobiDB-lite"/>
    </source>
</evidence>
<dbReference type="GeneID" id="16079100"/>
<dbReference type="CDD" id="cd22249">
    <property type="entry name" value="UDM1_RNF168_RNF169-like"/>
    <property type="match status" value="1"/>
</dbReference>
<reference evidence="11" key="1">
    <citation type="submission" date="2009-08" db="EMBL/GenBank/DDBJ databases">
        <title>Annotation of Salpingoeca rosetta.</title>
        <authorList>
            <consortium name="The Broad Institute Genome Sequencing Platform"/>
            <person name="Russ C."/>
            <person name="Cuomo C."/>
            <person name="Burger G."/>
            <person name="Gray M.W."/>
            <person name="Holland P.W.H."/>
            <person name="King N."/>
            <person name="Lang F.B.F."/>
            <person name="Roger A.J."/>
            <person name="Ruiz-Trillo I."/>
            <person name="Young S.K."/>
            <person name="Zeng Q."/>
            <person name="Gargeya S."/>
            <person name="Alvarado L."/>
            <person name="Berlin A."/>
            <person name="Chapman S.B."/>
            <person name="Chen Z."/>
            <person name="Freedman E."/>
            <person name="Gellesch M."/>
            <person name="Goldberg J."/>
            <person name="Griggs A."/>
            <person name="Gujja S."/>
            <person name="Heilman E."/>
            <person name="Heiman D."/>
            <person name="Howarth C."/>
            <person name="Mehta T."/>
            <person name="Neiman D."/>
            <person name="Pearson M."/>
            <person name="Roberts A."/>
            <person name="Saif S."/>
            <person name="Shea T."/>
            <person name="Shenoy N."/>
            <person name="Sisk P."/>
            <person name="Stolte C."/>
            <person name="Sykes S."/>
            <person name="White J."/>
            <person name="Yandava C."/>
            <person name="Haas B."/>
            <person name="Nusbaum C."/>
            <person name="Birren B."/>
        </authorList>
    </citation>
    <scope>NUCLEOTIDE SEQUENCE [LARGE SCALE GENOMIC DNA]</scope>
    <source>
        <strain evidence="11">ATCC 50818</strain>
    </source>
</reference>
<dbReference type="Gene3D" id="3.30.40.10">
    <property type="entry name" value="Zinc/RING finger domain, C3HC4 (zinc finger)"/>
    <property type="match status" value="1"/>
</dbReference>
<dbReference type="KEGG" id="sre:PTSG_01034"/>
<keyword evidence="7" id="KW-0539">Nucleus</keyword>
<dbReference type="InterPro" id="IPR013083">
    <property type="entry name" value="Znf_RING/FYVE/PHD"/>
</dbReference>
<feature type="region of interest" description="Disordered" evidence="9">
    <location>
        <begin position="1"/>
        <end position="41"/>
    </location>
</feature>
<evidence type="ECO:0000256" key="8">
    <source>
        <dbReference type="PROSITE-ProRule" id="PRU00175"/>
    </source>
</evidence>
<dbReference type="STRING" id="946362.F2TY73"/>
<gene>
    <name evidence="11" type="ORF">PTSG_01034</name>
</gene>
<dbReference type="OrthoDB" id="426657at2759"/>
<evidence type="ECO:0000259" key="10">
    <source>
        <dbReference type="PROSITE" id="PS50089"/>
    </source>
</evidence>
<feature type="region of interest" description="Disordered" evidence="9">
    <location>
        <begin position="261"/>
        <end position="394"/>
    </location>
</feature>
<evidence type="ECO:0000256" key="5">
    <source>
        <dbReference type="ARBA" id="ARBA00022763"/>
    </source>
</evidence>
<dbReference type="GO" id="GO:0005634">
    <property type="term" value="C:nucleus"/>
    <property type="evidence" value="ECO:0007669"/>
    <property type="project" value="UniProtKB-SubCell"/>
</dbReference>
<dbReference type="PANTHER" id="PTHR23328:SF0">
    <property type="entry name" value="RING-TYPE DOMAIN-CONTAINING PROTEIN"/>
    <property type="match status" value="1"/>
</dbReference>
<feature type="compositionally biased region" description="Low complexity" evidence="9">
    <location>
        <begin position="262"/>
        <end position="272"/>
    </location>
</feature>